<dbReference type="Pfam" id="PF04314">
    <property type="entry name" value="PCuAC"/>
    <property type="match status" value="1"/>
</dbReference>
<dbReference type="InterPro" id="IPR007410">
    <property type="entry name" value="LpqE-like"/>
</dbReference>
<accession>A0A1I1IFR8</accession>
<dbReference type="OrthoDB" id="9796962at2"/>
<evidence type="ECO:0000313" key="2">
    <source>
        <dbReference type="EMBL" id="SFC35116.1"/>
    </source>
</evidence>
<feature type="signal peptide" evidence="1">
    <location>
        <begin position="1"/>
        <end position="21"/>
    </location>
</feature>
<dbReference type="AlphaFoldDB" id="A0A1I1IFR8"/>
<dbReference type="InterPro" id="IPR036182">
    <property type="entry name" value="PCuAC_sf"/>
</dbReference>
<protein>
    <recommendedName>
        <fullName evidence="4">Copper(I)-binding protein</fullName>
    </recommendedName>
</protein>
<feature type="chain" id="PRO_5011663906" description="Copper(I)-binding protein" evidence="1">
    <location>
        <begin position="22"/>
        <end position="149"/>
    </location>
</feature>
<dbReference type="PANTHER" id="PTHR36302:SF1">
    <property type="entry name" value="COPPER CHAPERONE PCU(A)C"/>
    <property type="match status" value="1"/>
</dbReference>
<gene>
    <name evidence="2" type="ORF">SAMN04488094_10473</name>
</gene>
<proteinExistence type="predicted"/>
<dbReference type="Proteomes" id="UP000198728">
    <property type="component" value="Unassembled WGS sequence"/>
</dbReference>
<dbReference type="PANTHER" id="PTHR36302">
    <property type="entry name" value="BLR7088 PROTEIN"/>
    <property type="match status" value="1"/>
</dbReference>
<dbReference type="EMBL" id="FOLG01000004">
    <property type="protein sequence ID" value="SFC35116.1"/>
    <property type="molecule type" value="Genomic_DNA"/>
</dbReference>
<sequence>MVLKTLLAATAALIMVGPAAADIEIHDAYARAAMANAKAGAAFMEIRNTGDTDDRLIAAASDIAQRVELHTHISDANGVMQMVQVEEGFPIPAGDTHLLKRGGDHVMFMGLNGPMNDGDTIHVTLTFEKAGEMTLDIPVDLKRQPAAMQ</sequence>
<keyword evidence="3" id="KW-1185">Reference proteome</keyword>
<name>A0A1I1IFR8_9RHOB</name>
<organism evidence="2 3">
    <name type="scientific">Tropicimonas isoalkanivorans</name>
    <dbReference type="NCBI Taxonomy" id="441112"/>
    <lineage>
        <taxon>Bacteria</taxon>
        <taxon>Pseudomonadati</taxon>
        <taxon>Pseudomonadota</taxon>
        <taxon>Alphaproteobacteria</taxon>
        <taxon>Rhodobacterales</taxon>
        <taxon>Roseobacteraceae</taxon>
        <taxon>Tropicimonas</taxon>
    </lineage>
</organism>
<keyword evidence="1" id="KW-0732">Signal</keyword>
<reference evidence="2 3" key="1">
    <citation type="submission" date="2016-10" db="EMBL/GenBank/DDBJ databases">
        <authorList>
            <person name="de Groot N.N."/>
        </authorList>
    </citation>
    <scope>NUCLEOTIDE SEQUENCE [LARGE SCALE GENOMIC DNA]</scope>
    <source>
        <strain evidence="2 3">DSM 19548</strain>
    </source>
</reference>
<evidence type="ECO:0000313" key="3">
    <source>
        <dbReference type="Proteomes" id="UP000198728"/>
    </source>
</evidence>
<dbReference type="SUPFAM" id="SSF110087">
    <property type="entry name" value="DR1885-like metal-binding protein"/>
    <property type="match status" value="1"/>
</dbReference>
<dbReference type="Gene3D" id="2.60.40.1890">
    <property type="entry name" value="PCu(A)C copper chaperone"/>
    <property type="match status" value="1"/>
</dbReference>
<evidence type="ECO:0000256" key="1">
    <source>
        <dbReference type="SAM" id="SignalP"/>
    </source>
</evidence>
<evidence type="ECO:0008006" key="4">
    <source>
        <dbReference type="Google" id="ProtNLM"/>
    </source>
</evidence>
<dbReference type="InterPro" id="IPR058248">
    <property type="entry name" value="Lxx211020-like"/>
</dbReference>
<dbReference type="STRING" id="441112.SAMN04488094_10473"/>
<dbReference type="RefSeq" id="WP_093360567.1">
    <property type="nucleotide sequence ID" value="NZ_FOLG01000004.1"/>
</dbReference>